<evidence type="ECO:0000256" key="2">
    <source>
        <dbReference type="ARBA" id="ARBA00022490"/>
    </source>
</evidence>
<dbReference type="InterPro" id="IPR006577">
    <property type="entry name" value="UAS"/>
</dbReference>
<dbReference type="Gene3D" id="3.40.30.10">
    <property type="entry name" value="Glutaredoxin"/>
    <property type="match status" value="1"/>
</dbReference>
<dbReference type="GO" id="GO:0043130">
    <property type="term" value="F:ubiquitin binding"/>
    <property type="evidence" value="ECO:0007669"/>
    <property type="project" value="TreeGrafter"/>
</dbReference>
<comment type="subcellular location">
    <subcellularLocation>
        <location evidence="1">Cytoplasm</location>
    </subcellularLocation>
</comment>
<evidence type="ECO:0000256" key="3">
    <source>
        <dbReference type="ARBA" id="ARBA00023054"/>
    </source>
</evidence>
<dbReference type="AlphaFoldDB" id="A0AA50W8Z1"/>
<feature type="region of interest" description="Disordered" evidence="4">
    <location>
        <begin position="51"/>
        <end position="76"/>
    </location>
</feature>
<sequence length="446" mass="52399">MADAAENLTPEQTERLIHFQELTGIEDIDRCRQTLQRHNWDMEVAVQNTISEQEGRPSVFNPPPPPEPRAPQMDLSPNDQRVFTVQSRQPQGLVQWGYFVISFPFRFMYTTLLDIIRFAFQLFRPDPRRNVTDPVGDVERFITNYNEKYGTDHPVFYQGSYSQALNDAKRELRFLLVYLHGQDHQDTDTFCRRTLGDQQIINFVNTSMLFWACDTNSPEGYRVSQALRENTYPFLALVVLRENRMTVVARIEGAIEGRDLIQRLESVMSDNESSIVAARAEREERSFNQSLRQQQDEAYQQSLLADQEKERKKREEKEREQQEEERLKKLKEDHSKMLEEREQRKEQLRCDIPEEPPADSPDCVAVVLKLPDGTRIGRRFLKTQSLKYLYYFTFCHEKCPDDFHIVTNFPRRTLPCEPTDETPEPITFEEAQLGKNELLFVQDNEA</sequence>
<dbReference type="InterPro" id="IPR054109">
    <property type="entry name" value="UBA_8"/>
</dbReference>
<dbReference type="InterPro" id="IPR029071">
    <property type="entry name" value="Ubiquitin-like_domsf"/>
</dbReference>
<feature type="domain" description="UBX" evidence="5">
    <location>
        <begin position="359"/>
        <end position="441"/>
    </location>
</feature>
<dbReference type="Gene3D" id="3.10.20.90">
    <property type="entry name" value="Phosphatidylinositol 3-kinase Catalytic Subunit, Chain A, domain 1"/>
    <property type="match status" value="1"/>
</dbReference>
<dbReference type="InterPro" id="IPR001012">
    <property type="entry name" value="UBX_dom"/>
</dbReference>
<feature type="compositionally biased region" description="Basic and acidic residues" evidence="4">
    <location>
        <begin position="306"/>
        <end position="346"/>
    </location>
</feature>
<dbReference type="GO" id="GO:0036503">
    <property type="term" value="P:ERAD pathway"/>
    <property type="evidence" value="ECO:0007669"/>
    <property type="project" value="TreeGrafter"/>
</dbReference>
<dbReference type="InterPro" id="IPR049483">
    <property type="entry name" value="FAF1_2-like_UAS"/>
</dbReference>
<dbReference type="CDD" id="cd16120">
    <property type="entry name" value="UBX_UBXN3B"/>
    <property type="match status" value="1"/>
</dbReference>
<dbReference type="InterPro" id="IPR036249">
    <property type="entry name" value="Thioredoxin-like_sf"/>
</dbReference>
<dbReference type="Pfam" id="PF21021">
    <property type="entry name" value="FAF1"/>
    <property type="match status" value="1"/>
</dbReference>
<dbReference type="EMBL" id="OR133611">
    <property type="protein sequence ID" value="WMH04084.1"/>
    <property type="molecule type" value="mRNA"/>
</dbReference>
<evidence type="ECO:0000313" key="6">
    <source>
        <dbReference type="EMBL" id="WMH04084.1"/>
    </source>
</evidence>
<dbReference type="SMART" id="SM00594">
    <property type="entry name" value="UAS"/>
    <property type="match status" value="1"/>
</dbReference>
<dbReference type="Gene3D" id="1.10.8.10">
    <property type="entry name" value="DNA helicase RuvA subunit, C-terminal domain"/>
    <property type="match status" value="1"/>
</dbReference>
<dbReference type="Pfam" id="PF22566">
    <property type="entry name" value="UBA_8"/>
    <property type="match status" value="1"/>
</dbReference>
<evidence type="ECO:0000256" key="1">
    <source>
        <dbReference type="ARBA" id="ARBA00004496"/>
    </source>
</evidence>
<proteinExistence type="evidence at transcript level"/>
<keyword evidence="2" id="KW-0963">Cytoplasm</keyword>
<feature type="compositionally biased region" description="Pro residues" evidence="4">
    <location>
        <begin position="60"/>
        <end position="69"/>
    </location>
</feature>
<reference evidence="6" key="1">
    <citation type="submission" date="2023-06" db="EMBL/GenBank/DDBJ databases">
        <authorList>
            <person name="Ran Z."/>
        </authorList>
    </citation>
    <scope>NUCLEOTIDE SEQUENCE</scope>
</reference>
<accession>A0AA50W8Z1</accession>
<dbReference type="PROSITE" id="PS50033">
    <property type="entry name" value="UBX"/>
    <property type="match status" value="1"/>
</dbReference>
<dbReference type="Pfam" id="PF00789">
    <property type="entry name" value="UBX"/>
    <property type="match status" value="1"/>
</dbReference>
<protein>
    <submittedName>
        <fullName evidence="6">Ubiquitin regulatory X domain containing protein 8</fullName>
    </submittedName>
</protein>
<dbReference type="SUPFAM" id="SSF52833">
    <property type="entry name" value="Thioredoxin-like"/>
    <property type="match status" value="1"/>
</dbReference>
<dbReference type="SUPFAM" id="SSF54236">
    <property type="entry name" value="Ubiquitin-like"/>
    <property type="match status" value="1"/>
</dbReference>
<feature type="region of interest" description="Disordered" evidence="4">
    <location>
        <begin position="304"/>
        <end position="346"/>
    </location>
</feature>
<evidence type="ECO:0000259" key="5">
    <source>
        <dbReference type="PROSITE" id="PS50033"/>
    </source>
</evidence>
<gene>
    <name evidence="6" type="primary">Ubxd8</name>
</gene>
<organism evidence="6">
    <name type="scientific">Sinonovacula constricta</name>
    <name type="common">Razor clam</name>
    <dbReference type="NCBI Taxonomy" id="98310"/>
    <lineage>
        <taxon>Eukaryota</taxon>
        <taxon>Metazoa</taxon>
        <taxon>Spiralia</taxon>
        <taxon>Lophotrochozoa</taxon>
        <taxon>Mollusca</taxon>
        <taxon>Bivalvia</taxon>
        <taxon>Autobranchia</taxon>
        <taxon>Heteroconchia</taxon>
        <taxon>Euheterodonta</taxon>
        <taxon>Imparidentia</taxon>
        <taxon>Neoheterodontei</taxon>
        <taxon>Cardiida</taxon>
        <taxon>Tellinoidea</taxon>
        <taxon>Solecurtidae</taxon>
        <taxon>Sinonovacula</taxon>
    </lineage>
</organism>
<dbReference type="PANTHER" id="PTHR23322">
    <property type="entry name" value="FAS-ASSOCIATED PROTEIN"/>
    <property type="match status" value="1"/>
</dbReference>
<dbReference type="PANTHER" id="PTHR23322:SF1">
    <property type="entry name" value="FAS-ASSOCIATED FACTOR 2"/>
    <property type="match status" value="1"/>
</dbReference>
<evidence type="ECO:0000256" key="4">
    <source>
        <dbReference type="SAM" id="MobiDB-lite"/>
    </source>
</evidence>
<name>A0AA50W8Z1_SINCO</name>
<dbReference type="GO" id="GO:0005783">
    <property type="term" value="C:endoplasmic reticulum"/>
    <property type="evidence" value="ECO:0007669"/>
    <property type="project" value="TreeGrafter"/>
</dbReference>
<keyword evidence="3" id="KW-0175">Coiled coil</keyword>
<dbReference type="InterPro" id="IPR050730">
    <property type="entry name" value="UBX_domain-protein"/>
</dbReference>